<feature type="domain" description="PE-PPE" evidence="1">
    <location>
        <begin position="44"/>
        <end position="138"/>
    </location>
</feature>
<dbReference type="SUPFAM" id="SSF53474">
    <property type="entry name" value="alpha/beta-Hydrolases"/>
    <property type="match status" value="1"/>
</dbReference>
<gene>
    <name evidence="2" type="primary">17</name>
    <name evidence="2" type="ORF">SEA_COEUR_17</name>
</gene>
<dbReference type="InterPro" id="IPR013228">
    <property type="entry name" value="PE-PPE_C"/>
</dbReference>
<dbReference type="KEGG" id="vg:77950902"/>
<dbReference type="EMBL" id="MK801723">
    <property type="protein sequence ID" value="QDF17435.1"/>
    <property type="molecule type" value="Genomic_DNA"/>
</dbReference>
<accession>A0A4Y6EHE2</accession>
<sequence length="287" mass="31106">MAPKTLFVIPGTWELTPGITYNTPVGMLKGVTDRINRNIFDVVFVNYPARFGPIAGNGEPPLSQLGSPSYAESVDMGVEEVVRLIKALPAGRKYGIIGYSQGGAIAAQVGRELLTDPTLATRKADCYWLHTFGAPHRPIGKTFHNGNNWLLWGGISGDPIGGFQAPGLPSTLDWFDYCLPKDMFGDANPESYCTAGYQAVADMSLSDPIGWVQAIITSITSGEIAEAANDLATNPTRFANKLGNTIWCVQQHIESNAHTRYGIDNIIPGWTAIAHSANHLNYWGARR</sequence>
<proteinExistence type="predicted"/>
<dbReference type="Proteomes" id="UP000318668">
    <property type="component" value="Segment"/>
</dbReference>
<dbReference type="Gene3D" id="3.40.50.1820">
    <property type="entry name" value="alpha/beta hydrolase"/>
    <property type="match status" value="1"/>
</dbReference>
<protein>
    <submittedName>
        <fullName evidence="2">Lysin B</fullName>
    </submittedName>
</protein>
<dbReference type="Pfam" id="PF08237">
    <property type="entry name" value="PE-PPE"/>
    <property type="match status" value="1"/>
</dbReference>
<organism evidence="2 3">
    <name type="scientific">Gordonia phage Coeur</name>
    <dbReference type="NCBI Taxonomy" id="2571246"/>
    <lineage>
        <taxon>Viruses</taxon>
        <taxon>Duplodnaviria</taxon>
        <taxon>Heunggongvirae</taxon>
        <taxon>Uroviricota</taxon>
        <taxon>Caudoviricetes</taxon>
        <taxon>Coeurvirus</taxon>
        <taxon>Coeurvirus coeur</taxon>
    </lineage>
</organism>
<evidence type="ECO:0000313" key="3">
    <source>
        <dbReference type="Proteomes" id="UP000318668"/>
    </source>
</evidence>
<evidence type="ECO:0000313" key="2">
    <source>
        <dbReference type="EMBL" id="QDF17435.1"/>
    </source>
</evidence>
<dbReference type="InterPro" id="IPR029058">
    <property type="entry name" value="AB_hydrolase_fold"/>
</dbReference>
<name>A0A4Y6EHE2_9CAUD</name>
<dbReference type="RefSeq" id="YP_010674588.1">
    <property type="nucleotide sequence ID" value="NC_070994.1"/>
</dbReference>
<evidence type="ECO:0000259" key="1">
    <source>
        <dbReference type="Pfam" id="PF08237"/>
    </source>
</evidence>
<reference evidence="2 3" key="1">
    <citation type="submission" date="2019-04" db="EMBL/GenBank/DDBJ databases">
        <authorList>
            <person name="Alwine J.A."/>
            <person name="Grubb S.R."/>
            <person name="Haszto C.S."/>
            <person name="Molleti L.S."/>
            <person name="Simms M.O."/>
            <person name="Butela K.A."/>
            <person name="Garlena R.A."/>
            <person name="Russell D.A."/>
            <person name="Pope W.H."/>
            <person name="Jacobs-Sera D."/>
            <person name="Hatfull G.F."/>
        </authorList>
    </citation>
    <scope>NUCLEOTIDE SEQUENCE [LARGE SCALE GENOMIC DNA]</scope>
</reference>
<dbReference type="GeneID" id="77950902"/>
<keyword evidence="3" id="KW-1185">Reference proteome</keyword>